<sequence>MAVAGVAFNGIVHELLTNDNYERWSVLMKNYLMGHGLWDVVLSPPDRDNEEWHKKNAMALYAIQLSCGPYAFPEVQRCETAKIAWNQLSLLSSTIEQIVRDIEQGEPEDGVGEEDRNDDELFNVNANIKELYEHLKRGNRNAAQSCIDQDPNIPLLESSSGRTILHIAVMDDDKNLTNPRREEIVENLIDLVRQKKKLLEKQENYGYTALALAAIYTDSQRIAECMVSNCENLPTIRTIDDEIPILLACDNGHEEMTRYLYKKTPGDEWTKDGYYYGILLLTRCIRAEIFDVALALLRRYPELPVTHEEEEFQPLYVLAQKPAVFPSGCQLLKIWWQKFSYKILYVEDDIRKIIDVLNDAGERENTCKDARSKFNTSNVLWN</sequence>
<organism evidence="1 2">
    <name type="scientific">Bauhinia variegata</name>
    <name type="common">Purple orchid tree</name>
    <name type="synonym">Phanera variegata</name>
    <dbReference type="NCBI Taxonomy" id="167791"/>
    <lineage>
        <taxon>Eukaryota</taxon>
        <taxon>Viridiplantae</taxon>
        <taxon>Streptophyta</taxon>
        <taxon>Embryophyta</taxon>
        <taxon>Tracheophyta</taxon>
        <taxon>Spermatophyta</taxon>
        <taxon>Magnoliopsida</taxon>
        <taxon>eudicotyledons</taxon>
        <taxon>Gunneridae</taxon>
        <taxon>Pentapetalae</taxon>
        <taxon>rosids</taxon>
        <taxon>fabids</taxon>
        <taxon>Fabales</taxon>
        <taxon>Fabaceae</taxon>
        <taxon>Cercidoideae</taxon>
        <taxon>Cercideae</taxon>
        <taxon>Bauhiniinae</taxon>
        <taxon>Bauhinia</taxon>
    </lineage>
</organism>
<protein>
    <submittedName>
        <fullName evidence="1">Uncharacterized protein</fullName>
    </submittedName>
</protein>
<evidence type="ECO:0000313" key="2">
    <source>
        <dbReference type="Proteomes" id="UP000828941"/>
    </source>
</evidence>
<proteinExistence type="predicted"/>
<dbReference type="EMBL" id="CM039437">
    <property type="protein sequence ID" value="KAI4305473.1"/>
    <property type="molecule type" value="Genomic_DNA"/>
</dbReference>
<gene>
    <name evidence="1" type="ORF">L6164_028838</name>
</gene>
<comment type="caution">
    <text evidence="1">The sequence shown here is derived from an EMBL/GenBank/DDBJ whole genome shotgun (WGS) entry which is preliminary data.</text>
</comment>
<dbReference type="Proteomes" id="UP000828941">
    <property type="component" value="Chromosome 12"/>
</dbReference>
<name>A0ACB9L8Q8_BAUVA</name>
<evidence type="ECO:0000313" key="1">
    <source>
        <dbReference type="EMBL" id="KAI4305473.1"/>
    </source>
</evidence>
<accession>A0ACB9L8Q8</accession>
<keyword evidence="2" id="KW-1185">Reference proteome</keyword>
<reference evidence="1 2" key="1">
    <citation type="journal article" date="2022" name="DNA Res.">
        <title>Chromosomal-level genome assembly of the orchid tree Bauhinia variegata (Leguminosae; Cercidoideae) supports the allotetraploid origin hypothesis of Bauhinia.</title>
        <authorList>
            <person name="Zhong Y."/>
            <person name="Chen Y."/>
            <person name="Zheng D."/>
            <person name="Pang J."/>
            <person name="Liu Y."/>
            <person name="Luo S."/>
            <person name="Meng S."/>
            <person name="Qian L."/>
            <person name="Wei D."/>
            <person name="Dai S."/>
            <person name="Zhou R."/>
        </authorList>
    </citation>
    <scope>NUCLEOTIDE SEQUENCE [LARGE SCALE GENOMIC DNA]</scope>
    <source>
        <strain evidence="1">BV-YZ2020</strain>
    </source>
</reference>